<proteinExistence type="inferred from homology"/>
<dbReference type="InterPro" id="IPR011993">
    <property type="entry name" value="PH-like_dom_sf"/>
</dbReference>
<comment type="caution">
    <text evidence="9">The sequence shown here is derived from an EMBL/GenBank/DDBJ whole genome shotgun (WGS) entry which is preliminary data.</text>
</comment>
<keyword evidence="4" id="KW-0805">Transcription regulation</keyword>
<dbReference type="SUPFAM" id="SSF50729">
    <property type="entry name" value="PH domain-like"/>
    <property type="match status" value="1"/>
</dbReference>
<name>A0A4S4LJ73_9AGAM</name>
<organism evidence="9 10">
    <name type="scientific">Bondarzewia mesenterica</name>
    <dbReference type="NCBI Taxonomy" id="1095465"/>
    <lineage>
        <taxon>Eukaryota</taxon>
        <taxon>Fungi</taxon>
        <taxon>Dikarya</taxon>
        <taxon>Basidiomycota</taxon>
        <taxon>Agaricomycotina</taxon>
        <taxon>Agaricomycetes</taxon>
        <taxon>Russulales</taxon>
        <taxon>Bondarzewiaceae</taxon>
        <taxon>Bondarzewia</taxon>
    </lineage>
</organism>
<dbReference type="PANTHER" id="PTHR12856">
    <property type="entry name" value="TRANSCRIPTION INITIATION FACTOR IIH-RELATED"/>
    <property type="match status" value="1"/>
</dbReference>
<dbReference type="EMBL" id="SGPL01000481">
    <property type="protein sequence ID" value="THH12104.1"/>
    <property type="molecule type" value="Genomic_DNA"/>
</dbReference>
<comment type="subcellular location">
    <subcellularLocation>
        <location evidence="1">Nucleus</location>
    </subcellularLocation>
</comment>
<evidence type="ECO:0000256" key="4">
    <source>
        <dbReference type="ARBA" id="ARBA00023015"/>
    </source>
</evidence>
<dbReference type="GO" id="GO:0000439">
    <property type="term" value="C:transcription factor TFIIH core complex"/>
    <property type="evidence" value="ECO:0007669"/>
    <property type="project" value="InterPro"/>
</dbReference>
<evidence type="ECO:0000259" key="8">
    <source>
        <dbReference type="PROSITE" id="PS50858"/>
    </source>
</evidence>
<dbReference type="CDD" id="cd13229">
    <property type="entry name" value="PH_TFIIH"/>
    <property type="match status" value="1"/>
</dbReference>
<evidence type="ECO:0000313" key="9">
    <source>
        <dbReference type="EMBL" id="THH12104.1"/>
    </source>
</evidence>
<dbReference type="GO" id="GO:0006289">
    <property type="term" value="P:nucleotide-excision repair"/>
    <property type="evidence" value="ECO:0007669"/>
    <property type="project" value="InterPro"/>
</dbReference>
<dbReference type="Gene3D" id="2.30.29.30">
    <property type="entry name" value="Pleckstrin-homology domain (PH domain)/Phosphotyrosine-binding domain (PTB)"/>
    <property type="match status" value="1"/>
</dbReference>
<feature type="region of interest" description="Disordered" evidence="7">
    <location>
        <begin position="386"/>
        <end position="409"/>
    </location>
</feature>
<reference evidence="9 10" key="1">
    <citation type="submission" date="2019-02" db="EMBL/GenBank/DDBJ databases">
        <title>Genome sequencing of the rare red list fungi Bondarzewia mesenterica.</title>
        <authorList>
            <person name="Buettner E."/>
            <person name="Kellner H."/>
        </authorList>
    </citation>
    <scope>NUCLEOTIDE SEQUENCE [LARGE SCALE GENOMIC DNA]</scope>
    <source>
        <strain evidence="9 10">DSM 108281</strain>
    </source>
</reference>
<dbReference type="InterPro" id="IPR027079">
    <property type="entry name" value="Tfb1/GTF2H1"/>
</dbReference>
<dbReference type="InterPro" id="IPR013876">
    <property type="entry name" value="TFIIH_BTF_p62_N"/>
</dbReference>
<sequence>MDAGCCRTNARMPPSTLFCSAKASYKKIPGLLQLTDTHLQWTQDGKSAPSVRVPHADAASLFSSKEGAAQVRMKIGLVKDDAGHNFTFTSPAPVALVERENFKRELTAIIGRNRSGQDAGVAKLPKTTPIPVSSAPTPRPQHLSPSRASTSRAASVSSDARTPGTPINDPINDFRLRKKVLLKTPELAALHRDLVISGQITESEFWEGRENLLLAQAAADSQRRGRPGQLVDPRPQTVEGGEVKIVVTPQLVHDIFEEYPVVAKAYDENVPNKHPGQLSEAEFWTRYFQSKLFNSHRASIRSTAAQHVVKDDPIFDKYLEKPDDELEPRRQRDEDIEMFLDLGATNEDHGEAWNEKDVTMQAGKQKGALPLIRKFNEHSERLLKSAMSEGPAAKRSRIESADPADGSMQPWNYYPQIDLEDLHDPQASAGILLDMKDRKKYFEGRAGVVGAAEQAARPAVDLRTALQEAKNDLQGWSTTLGQLKIERKSGDAALLSMTQNVAARLDVKTRKNDIPDDIFRQMRTCQTAANEFLRQFWTSMYPPVADQPFAPTNPAQKAAKAARMAGYLAKTHEKVDAIVRAAQYAGVDRAKVEIAMKPILDAVDKAMASWSTRKPKA</sequence>
<dbReference type="InterPro" id="IPR005607">
    <property type="entry name" value="BSD_dom"/>
</dbReference>
<dbReference type="GO" id="GO:0006351">
    <property type="term" value="P:DNA-templated transcription"/>
    <property type="evidence" value="ECO:0007669"/>
    <property type="project" value="InterPro"/>
</dbReference>
<accession>A0A4S4LJ73</accession>
<dbReference type="Proteomes" id="UP000310158">
    <property type="component" value="Unassembled WGS sequence"/>
</dbReference>
<keyword evidence="10" id="KW-1185">Reference proteome</keyword>
<evidence type="ECO:0000256" key="7">
    <source>
        <dbReference type="SAM" id="MobiDB-lite"/>
    </source>
</evidence>
<gene>
    <name evidence="9" type="ORF">EW146_g7816</name>
</gene>
<evidence type="ECO:0000256" key="2">
    <source>
        <dbReference type="ARBA" id="ARBA00009448"/>
    </source>
</evidence>
<keyword evidence="5" id="KW-0804">Transcription</keyword>
<dbReference type="SUPFAM" id="SSF140383">
    <property type="entry name" value="BSD domain-like"/>
    <property type="match status" value="1"/>
</dbReference>
<keyword evidence="6" id="KW-0539">Nucleus</keyword>
<evidence type="ECO:0000256" key="3">
    <source>
        <dbReference type="ARBA" id="ARBA00022737"/>
    </source>
</evidence>
<protein>
    <recommendedName>
        <fullName evidence="8">BSD domain-containing protein</fullName>
    </recommendedName>
</protein>
<evidence type="ECO:0000256" key="1">
    <source>
        <dbReference type="ARBA" id="ARBA00004123"/>
    </source>
</evidence>
<feature type="compositionally biased region" description="Low complexity" evidence="7">
    <location>
        <begin position="144"/>
        <end position="161"/>
    </location>
</feature>
<dbReference type="Pfam" id="PF08567">
    <property type="entry name" value="PH_TFIIH"/>
    <property type="match status" value="1"/>
</dbReference>
<feature type="domain" description="BSD" evidence="8">
    <location>
        <begin position="250"/>
        <end position="295"/>
    </location>
</feature>
<dbReference type="PROSITE" id="PS50858">
    <property type="entry name" value="BSD"/>
    <property type="match status" value="1"/>
</dbReference>
<dbReference type="OrthoDB" id="360521at2759"/>
<dbReference type="Pfam" id="PF03909">
    <property type="entry name" value="BSD"/>
    <property type="match status" value="1"/>
</dbReference>
<evidence type="ECO:0000256" key="6">
    <source>
        <dbReference type="ARBA" id="ARBA00023242"/>
    </source>
</evidence>
<comment type="similarity">
    <text evidence="2">Belongs to the TFB1 family.</text>
</comment>
<dbReference type="InterPro" id="IPR035925">
    <property type="entry name" value="BSD_dom_sf"/>
</dbReference>
<evidence type="ECO:0000313" key="10">
    <source>
        <dbReference type="Proteomes" id="UP000310158"/>
    </source>
</evidence>
<dbReference type="Gene3D" id="6.10.140.1200">
    <property type="match status" value="1"/>
</dbReference>
<keyword evidence="3" id="KW-0677">Repeat</keyword>
<feature type="region of interest" description="Disordered" evidence="7">
    <location>
        <begin position="117"/>
        <end position="170"/>
    </location>
</feature>
<dbReference type="AlphaFoldDB" id="A0A4S4LJ73"/>
<dbReference type="SMART" id="SM00751">
    <property type="entry name" value="BSD"/>
    <property type="match status" value="2"/>
</dbReference>
<evidence type="ECO:0000256" key="5">
    <source>
        <dbReference type="ARBA" id="ARBA00023163"/>
    </source>
</evidence>